<dbReference type="Pfam" id="PF02836">
    <property type="entry name" value="Glyco_hydro_2_C"/>
    <property type="match status" value="1"/>
</dbReference>
<keyword evidence="5 8" id="KW-0378">Hydrolase</keyword>
<evidence type="ECO:0000256" key="8">
    <source>
        <dbReference type="RuleBase" id="RU361154"/>
    </source>
</evidence>
<accession>A0ABP9AYV8</accession>
<dbReference type="Pfam" id="PF00703">
    <property type="entry name" value="Glyco_hydro_2"/>
    <property type="match status" value="1"/>
</dbReference>
<dbReference type="InterPro" id="IPR017853">
    <property type="entry name" value="GH"/>
</dbReference>
<dbReference type="SUPFAM" id="SSF49303">
    <property type="entry name" value="beta-Galactosidase/glucuronidase domain"/>
    <property type="match status" value="2"/>
</dbReference>
<dbReference type="InterPro" id="IPR008979">
    <property type="entry name" value="Galactose-bd-like_sf"/>
</dbReference>
<dbReference type="InterPro" id="IPR013783">
    <property type="entry name" value="Ig-like_fold"/>
</dbReference>
<dbReference type="PROSITE" id="PS00608">
    <property type="entry name" value="GLYCOSYL_HYDROL_F2_2"/>
    <property type="match status" value="1"/>
</dbReference>
<dbReference type="Gene3D" id="2.60.120.260">
    <property type="entry name" value="Galactose-binding domain-like"/>
    <property type="match status" value="1"/>
</dbReference>
<evidence type="ECO:0000256" key="3">
    <source>
        <dbReference type="ARBA" id="ARBA00012756"/>
    </source>
</evidence>
<evidence type="ECO:0000313" key="11">
    <source>
        <dbReference type="Proteomes" id="UP001500187"/>
    </source>
</evidence>
<sequence length="1049" mass="116619">MFIPRHFENLEVLHEGTLAPHAYYIPASGNAQLSARDLVYNRERSDRFTCLNGTWAFQLFDSPYEVPEGFFAGDYLLEGFTDLPVPSVWQNHGFDSHQYTNIRYPFPIDPPFVPHANPAGAYIRDFIYTPVAEAPRAHLNFEGVDSCFYVWVNGTYVGYSQVSHATAEFDITEHLVEGSNRLAVLVLKWCDGSYLEDQDKFRTSGIFRDVYLLHCPEKALQDFFITSELTGLQAGQAEGATVHIDAVLSGEVSTSVRLQDAAGQVLTSGQLTAGSAREGYTHSVELEISEPHLWTPETPYLYELTLDTEHEIIADRVGLRQVSLEDSVVKLNDLPFKIRGVNRHDSDPYTGPTVKIQQVKRDFEMMLAHNVNAVRTSHYPGSPYLYQLADEMGLMVMAEADNESHGHELKYLRDESYTHKVEHWNELVSDNPAFVTATLDRMQLCVQREKNRPSILFWSAGNEGSYGVTFETALHWVKSFDPTRLTHYEGVFNAGSRRTYDFSPLDIYGRMYPSLEHIRGYLAGELAATTATGGQEGAGLLGKPYLLMEYCHAMGNGPGDLADYQQIIDENPRMMGGFIWEWTDHAIYKGADAAGRKIFFYGGDHGEGIHDGNFCMDGLVYPDRTPHTGLLEAKQVFRPLRITHSPERGEITVLNNLNFSDASDRFTLRYTVEVNGTETETGTLPLPPLAPGQSAILPFTPAVQVESGAVYVRVSTELTADYAPAGEVLLPAGYLLGFDEGNWGTGMFTLPATNPTGGGGITVAETETALTLSGSSFTYVFNRLTGTFSSMVFGGLSLLEKPMDLQIWRAPTDNDMYIRAEWQRAHLNQAYTRTYSSSWQQVEEGGVLITAHLGLVACTVQRILTVNAIWKVSTGGQVEVELAVVKDPEFPSLPRFGLRLFLPQAMEAVRYFGLGPHENYIDKRQSTWHGLFENTVEGLHEDYIMPQENGAHSDTRFLEISGGGLALTVTGERVGQSEGFSFNASPFSAEELTRAVRNVDLCPAEATVLSLDYQQNGIGSNSCGPELLPQYRFNATKFMLKLTLNPALL</sequence>
<dbReference type="InterPro" id="IPR050347">
    <property type="entry name" value="Bact_Beta-galactosidase"/>
</dbReference>
<dbReference type="GO" id="GO:0016787">
    <property type="term" value="F:hydrolase activity"/>
    <property type="evidence" value="ECO:0007669"/>
    <property type="project" value="UniProtKB-KW"/>
</dbReference>
<dbReference type="PANTHER" id="PTHR46323:SF2">
    <property type="entry name" value="BETA-GALACTOSIDASE"/>
    <property type="match status" value="1"/>
</dbReference>
<dbReference type="Gene3D" id="2.60.40.10">
    <property type="entry name" value="Immunoglobulins"/>
    <property type="match status" value="2"/>
</dbReference>
<dbReference type="InterPro" id="IPR014718">
    <property type="entry name" value="GH-type_carb-bd"/>
</dbReference>
<protein>
    <recommendedName>
        <fullName evidence="4 8">Beta-galactosidase</fullName>
        <ecNumber evidence="3 8">3.2.1.23</ecNumber>
    </recommendedName>
    <alternativeName>
        <fullName evidence="7 8">Lactase</fullName>
    </alternativeName>
</protein>
<evidence type="ECO:0000256" key="5">
    <source>
        <dbReference type="ARBA" id="ARBA00022801"/>
    </source>
</evidence>
<dbReference type="Gene3D" id="2.70.98.10">
    <property type="match status" value="1"/>
</dbReference>
<dbReference type="InterPro" id="IPR004199">
    <property type="entry name" value="B-gal_small/dom_5"/>
</dbReference>
<dbReference type="SUPFAM" id="SSF49785">
    <property type="entry name" value="Galactose-binding domain-like"/>
    <property type="match status" value="1"/>
</dbReference>
<comment type="catalytic activity">
    <reaction evidence="1 8">
        <text>Hydrolysis of terminal non-reducing beta-D-galactose residues in beta-D-galactosides.</text>
        <dbReference type="EC" id="3.2.1.23"/>
    </reaction>
</comment>
<dbReference type="InterPro" id="IPR006101">
    <property type="entry name" value="Glyco_hydro_2"/>
</dbReference>
<dbReference type="InterPro" id="IPR032312">
    <property type="entry name" value="LacZ_4"/>
</dbReference>
<dbReference type="InterPro" id="IPR023232">
    <property type="entry name" value="Glyco_hydro_2_AS"/>
</dbReference>
<evidence type="ECO:0000256" key="1">
    <source>
        <dbReference type="ARBA" id="ARBA00001412"/>
    </source>
</evidence>
<comment type="similarity">
    <text evidence="2 8">Belongs to the glycosyl hydrolase 2 family.</text>
</comment>
<evidence type="ECO:0000256" key="7">
    <source>
        <dbReference type="ARBA" id="ARBA00032230"/>
    </source>
</evidence>
<dbReference type="SMART" id="SM01038">
    <property type="entry name" value="Bgal_small_N"/>
    <property type="match status" value="1"/>
</dbReference>
<name>A0ABP9AYV8_9MICC</name>
<dbReference type="Pfam" id="PF02929">
    <property type="entry name" value="Bgal_small_N"/>
    <property type="match status" value="1"/>
</dbReference>
<keyword evidence="6 8" id="KW-0326">Glycosidase</keyword>
<dbReference type="Gene3D" id="3.20.20.80">
    <property type="entry name" value="Glycosidases"/>
    <property type="match status" value="1"/>
</dbReference>
<dbReference type="EMBL" id="BAABKP010000001">
    <property type="protein sequence ID" value="GAA4786534.1"/>
    <property type="molecule type" value="Genomic_DNA"/>
</dbReference>
<keyword evidence="11" id="KW-1185">Reference proteome</keyword>
<feature type="domain" description="Beta galactosidase small chain/" evidence="9">
    <location>
        <begin position="771"/>
        <end position="1045"/>
    </location>
</feature>
<evidence type="ECO:0000256" key="2">
    <source>
        <dbReference type="ARBA" id="ARBA00007401"/>
    </source>
</evidence>
<proteinExistence type="inferred from homology"/>
<comment type="caution">
    <text evidence="10">The sequence shown here is derived from an EMBL/GenBank/DDBJ whole genome shotgun (WGS) entry which is preliminary data.</text>
</comment>
<dbReference type="InterPro" id="IPR006102">
    <property type="entry name" value="Ig-like_GH2"/>
</dbReference>
<dbReference type="PANTHER" id="PTHR46323">
    <property type="entry name" value="BETA-GALACTOSIDASE"/>
    <property type="match status" value="1"/>
</dbReference>
<organism evidence="10 11">
    <name type="scientific">Rothia endophytica</name>
    <dbReference type="NCBI Taxonomy" id="1324766"/>
    <lineage>
        <taxon>Bacteria</taxon>
        <taxon>Bacillati</taxon>
        <taxon>Actinomycetota</taxon>
        <taxon>Actinomycetes</taxon>
        <taxon>Micrococcales</taxon>
        <taxon>Micrococcaceae</taxon>
        <taxon>Rothia</taxon>
    </lineage>
</organism>
<dbReference type="InterPro" id="IPR006103">
    <property type="entry name" value="Glyco_hydro_2_cat"/>
</dbReference>
<dbReference type="Pfam" id="PF02837">
    <property type="entry name" value="Glyco_hydro_2_N"/>
    <property type="match status" value="1"/>
</dbReference>
<evidence type="ECO:0000256" key="4">
    <source>
        <dbReference type="ARBA" id="ARBA00013303"/>
    </source>
</evidence>
<dbReference type="EC" id="3.2.1.23" evidence="3 8"/>
<dbReference type="InterPro" id="IPR023230">
    <property type="entry name" value="Glyco_hydro_2_CS"/>
</dbReference>
<evidence type="ECO:0000256" key="6">
    <source>
        <dbReference type="ARBA" id="ARBA00023295"/>
    </source>
</evidence>
<dbReference type="InterPro" id="IPR006104">
    <property type="entry name" value="Glyco_hydro_2_N"/>
</dbReference>
<evidence type="ECO:0000313" key="10">
    <source>
        <dbReference type="EMBL" id="GAA4786534.1"/>
    </source>
</evidence>
<evidence type="ECO:0000259" key="9">
    <source>
        <dbReference type="SMART" id="SM01038"/>
    </source>
</evidence>
<dbReference type="SUPFAM" id="SSF51445">
    <property type="entry name" value="(Trans)glycosidases"/>
    <property type="match status" value="1"/>
</dbReference>
<dbReference type="SUPFAM" id="SSF74650">
    <property type="entry name" value="Galactose mutarotase-like"/>
    <property type="match status" value="1"/>
</dbReference>
<dbReference type="Proteomes" id="UP001500187">
    <property type="component" value="Unassembled WGS sequence"/>
</dbReference>
<dbReference type="RefSeq" id="WP_345443102.1">
    <property type="nucleotide sequence ID" value="NZ_BAABKP010000001.1"/>
</dbReference>
<dbReference type="InterPro" id="IPR036156">
    <property type="entry name" value="Beta-gal/glucu_dom_sf"/>
</dbReference>
<dbReference type="InterPro" id="IPR011013">
    <property type="entry name" value="Gal_mutarotase_sf_dom"/>
</dbReference>
<dbReference type="PROSITE" id="PS00719">
    <property type="entry name" value="GLYCOSYL_HYDROL_F2_1"/>
    <property type="match status" value="1"/>
</dbReference>
<dbReference type="PRINTS" id="PR00132">
    <property type="entry name" value="GLHYDRLASE2"/>
</dbReference>
<dbReference type="Pfam" id="PF16353">
    <property type="entry name" value="LacZ_4"/>
    <property type="match status" value="1"/>
</dbReference>
<reference evidence="11" key="1">
    <citation type="journal article" date="2019" name="Int. J. Syst. Evol. Microbiol.">
        <title>The Global Catalogue of Microorganisms (GCM) 10K type strain sequencing project: providing services to taxonomists for standard genome sequencing and annotation.</title>
        <authorList>
            <consortium name="The Broad Institute Genomics Platform"/>
            <consortium name="The Broad Institute Genome Sequencing Center for Infectious Disease"/>
            <person name="Wu L."/>
            <person name="Ma J."/>
        </authorList>
    </citation>
    <scope>NUCLEOTIDE SEQUENCE [LARGE SCALE GENOMIC DNA]</scope>
    <source>
        <strain evidence="11">JCM 18541</strain>
    </source>
</reference>
<gene>
    <name evidence="10" type="ORF">GCM10023352_00020</name>
</gene>